<dbReference type="AlphaFoldDB" id="A0A8J5LYA7"/>
<evidence type="ECO:0000313" key="2">
    <source>
        <dbReference type="Proteomes" id="UP000734854"/>
    </source>
</evidence>
<reference evidence="1 2" key="1">
    <citation type="submission" date="2020-08" db="EMBL/GenBank/DDBJ databases">
        <title>Plant Genome Project.</title>
        <authorList>
            <person name="Zhang R.-G."/>
        </authorList>
    </citation>
    <scope>NUCLEOTIDE SEQUENCE [LARGE SCALE GENOMIC DNA]</scope>
    <source>
        <tissue evidence="1">Rhizome</tissue>
    </source>
</reference>
<proteinExistence type="predicted"/>
<name>A0A8J5LYA7_ZINOF</name>
<dbReference type="EMBL" id="JACMSC010000003">
    <property type="protein sequence ID" value="KAG6527404.1"/>
    <property type="molecule type" value="Genomic_DNA"/>
</dbReference>
<evidence type="ECO:0008006" key="3">
    <source>
        <dbReference type="Google" id="ProtNLM"/>
    </source>
</evidence>
<protein>
    <recommendedName>
        <fullName evidence="3">Reverse transcriptase Ty1/copia-type domain-containing protein</fullName>
    </recommendedName>
</protein>
<gene>
    <name evidence="1" type="ORF">ZIOFF_009503</name>
</gene>
<dbReference type="Proteomes" id="UP000734854">
    <property type="component" value="Unassembled WGS sequence"/>
</dbReference>
<sequence>MSQMMLSQANAGKTLCFTSLKGSEVDEQSDFSASPSSLSKVKASNFPTSLLRIGTRKCVSRYEGSDASSVDVIVCKLYTKFTIKDLEALYLSCGIEVRPTSNGLLLSQQKYVTDILSKHNMLDSKSVSTPIVAGSHLTLHDGSSSFDTIKF</sequence>
<organism evidence="1 2">
    <name type="scientific">Zingiber officinale</name>
    <name type="common">Ginger</name>
    <name type="synonym">Amomum zingiber</name>
    <dbReference type="NCBI Taxonomy" id="94328"/>
    <lineage>
        <taxon>Eukaryota</taxon>
        <taxon>Viridiplantae</taxon>
        <taxon>Streptophyta</taxon>
        <taxon>Embryophyta</taxon>
        <taxon>Tracheophyta</taxon>
        <taxon>Spermatophyta</taxon>
        <taxon>Magnoliopsida</taxon>
        <taxon>Liliopsida</taxon>
        <taxon>Zingiberales</taxon>
        <taxon>Zingiberaceae</taxon>
        <taxon>Zingiber</taxon>
    </lineage>
</organism>
<keyword evidence="2" id="KW-1185">Reference proteome</keyword>
<accession>A0A8J5LYA7</accession>
<comment type="caution">
    <text evidence="1">The sequence shown here is derived from an EMBL/GenBank/DDBJ whole genome shotgun (WGS) entry which is preliminary data.</text>
</comment>
<evidence type="ECO:0000313" key="1">
    <source>
        <dbReference type="EMBL" id="KAG6527404.1"/>
    </source>
</evidence>